<dbReference type="EMBL" id="JACHFL010000011">
    <property type="protein sequence ID" value="MBB5364648.1"/>
    <property type="molecule type" value="Genomic_DNA"/>
</dbReference>
<dbReference type="Pfam" id="PF03704">
    <property type="entry name" value="BTAD"/>
    <property type="match status" value="1"/>
</dbReference>
<dbReference type="SUPFAM" id="SSF52540">
    <property type="entry name" value="P-loop containing nucleoside triphosphate hydrolases"/>
    <property type="match status" value="1"/>
</dbReference>
<name>A0A7W8NHC5_9DEIO</name>
<evidence type="ECO:0000259" key="2">
    <source>
        <dbReference type="SMART" id="SM01043"/>
    </source>
</evidence>
<gene>
    <name evidence="3" type="ORF">HNQ08_003761</name>
</gene>
<evidence type="ECO:0000313" key="3">
    <source>
        <dbReference type="EMBL" id="MBB5364648.1"/>
    </source>
</evidence>
<dbReference type="SUPFAM" id="SSF48452">
    <property type="entry name" value="TPR-like"/>
    <property type="match status" value="2"/>
</dbReference>
<proteinExistence type="predicted"/>
<dbReference type="GO" id="GO:0003677">
    <property type="term" value="F:DNA binding"/>
    <property type="evidence" value="ECO:0007669"/>
    <property type="project" value="UniProtKB-KW"/>
</dbReference>
<dbReference type="InterPro" id="IPR019734">
    <property type="entry name" value="TPR_rpt"/>
</dbReference>
<comment type="caution">
    <text evidence="3">The sequence shown here is derived from an EMBL/GenBank/DDBJ whole genome shotgun (WGS) entry which is preliminary data.</text>
</comment>
<dbReference type="PANTHER" id="PTHR35807">
    <property type="entry name" value="TRANSCRIPTIONAL REGULATOR REDD-RELATED"/>
    <property type="match status" value="1"/>
</dbReference>
<dbReference type="InterPro" id="IPR011990">
    <property type="entry name" value="TPR-like_helical_dom_sf"/>
</dbReference>
<keyword evidence="4" id="KW-1185">Reference proteome</keyword>
<dbReference type="Gene3D" id="3.40.50.300">
    <property type="entry name" value="P-loop containing nucleotide triphosphate hydrolases"/>
    <property type="match status" value="1"/>
</dbReference>
<keyword evidence="3" id="KW-0238">DNA-binding</keyword>
<dbReference type="Proteomes" id="UP000552709">
    <property type="component" value="Unassembled WGS sequence"/>
</dbReference>
<sequence>MSSMSSWQVEVLGTPRLLGAGAQAQLLERKPSALLAYLALEGPTSRAKLAALLWPGAEEAKARNSLSQTLRKLRLACSSDLMIGRGELRLADGVRVDACALREAHARGRLEVFVASYGDVLASFDFDDCPEFEDWLLSERERWQGWRRNALRALALDAEAASDLDGALGWARQLLAVDPASEEAYVLVMRLQLALGNRARALETLRSCEEMLAREFGVPPTRQTRELARLIREGAAPIDDAPQTSSIPLSVLRPPLLVGREREWALMEEAWAKGQGVCLVGEPGVGKSRLVQEFARAHGGDFYFECRPGDEQVLYGLTIRMLRKILSKYPQLSFEPWVTQQLAYILPEFGSALPMSSQADRVRFYQAMTEVVQAAIQAGMTVLAYDDTHHFDDGSAEAQLFMWGALGWGDVDAPFRIVFNSRPQEYTSVAAQALTDLVRTGRVLVIELGPLAPDAVHHLVQSMNVPQLAPITADLQRYTGGNPQFLLETVKHLIETGELERGFPNRLTPPGPVQDVVMRRLGRLSATALHAAQAAAVLQSDFTLELVAETLRKPLLDVLPAWQELERAQMLGEGRFSHDLVYEAVEANLPTCVREALHRSAARVLDRHGFPPSRVARHWLQSGEPLHAAPKLREAADLARSALRFVDAAELLEQAAALLEAHGDLDGAFDARHIMTRDFLKEFDLGERYEASVSRLFALARTEGQRARAWHCQGLLSSRRGEHRTAFEAAREGCAHAERSGAEDVQAELTQFLGIVALQANELDAATVALRRAAILNEQLGRVSGQLSALQNLGVVLGKLGRYSEAAVHLRALIEHSERAERPVIRMHALTNLTLTLSRAGRKREARAHAVEALELIDRMQGREMNRVLALLSLGAIERDLGRYGEALNVLELAREASAAYNGFAASLVLRQTASVYAALGVFEQAEVLACEALAAAQDVAFERAEALLALTALRAERGEDATELLRELGALRAHLGPDDTLRLDLLRARWDDQADLAQSEAVLRRVRASEGGELLSVAEMQHAHRLVRAGRADKALPHAFEAARLLDHLDPLEEPRARLAARHAAVLSAAGHPHAAEAARQAAQSARATALHVPSQYREAYVAFVLQPSPI</sequence>
<feature type="domain" description="Bacterial transcriptional activator" evidence="2">
    <location>
        <begin position="96"/>
        <end position="232"/>
    </location>
</feature>
<dbReference type="Pfam" id="PF13191">
    <property type="entry name" value="AAA_16"/>
    <property type="match status" value="1"/>
</dbReference>
<dbReference type="InterPro" id="IPR027417">
    <property type="entry name" value="P-loop_NTPase"/>
</dbReference>
<feature type="domain" description="AAA+ ATPase" evidence="1">
    <location>
        <begin position="273"/>
        <end position="450"/>
    </location>
</feature>
<dbReference type="InterPro" id="IPR005158">
    <property type="entry name" value="BTAD"/>
</dbReference>
<dbReference type="SMART" id="SM00382">
    <property type="entry name" value="AAA"/>
    <property type="match status" value="1"/>
</dbReference>
<dbReference type="Gene3D" id="1.25.40.10">
    <property type="entry name" value="Tetratricopeptide repeat domain"/>
    <property type="match status" value="2"/>
</dbReference>
<protein>
    <submittedName>
        <fullName evidence="3">DNA-binding SARP family transcriptional activator</fullName>
    </submittedName>
</protein>
<evidence type="ECO:0000313" key="4">
    <source>
        <dbReference type="Proteomes" id="UP000552709"/>
    </source>
</evidence>
<accession>A0A7W8NHC5</accession>
<dbReference type="Gene3D" id="1.10.10.10">
    <property type="entry name" value="Winged helix-like DNA-binding domain superfamily/Winged helix DNA-binding domain"/>
    <property type="match status" value="1"/>
</dbReference>
<dbReference type="InterPro" id="IPR041664">
    <property type="entry name" value="AAA_16"/>
</dbReference>
<reference evidence="3 4" key="1">
    <citation type="submission" date="2020-08" db="EMBL/GenBank/DDBJ databases">
        <title>Genomic Encyclopedia of Type Strains, Phase IV (KMG-IV): sequencing the most valuable type-strain genomes for metagenomic binning, comparative biology and taxonomic classification.</title>
        <authorList>
            <person name="Goeker M."/>
        </authorList>
    </citation>
    <scope>NUCLEOTIDE SEQUENCE [LARGE SCALE GENOMIC DNA]</scope>
    <source>
        <strain evidence="3 4">DSM 27939</strain>
    </source>
</reference>
<dbReference type="InterPro" id="IPR036388">
    <property type="entry name" value="WH-like_DNA-bd_sf"/>
</dbReference>
<evidence type="ECO:0000259" key="1">
    <source>
        <dbReference type="SMART" id="SM00382"/>
    </source>
</evidence>
<dbReference type="SMART" id="SM01043">
    <property type="entry name" value="BTAD"/>
    <property type="match status" value="1"/>
</dbReference>
<dbReference type="AlphaFoldDB" id="A0A7W8NHC5"/>
<organism evidence="3 4">
    <name type="scientific">Deinococcus humi</name>
    <dbReference type="NCBI Taxonomy" id="662880"/>
    <lineage>
        <taxon>Bacteria</taxon>
        <taxon>Thermotogati</taxon>
        <taxon>Deinococcota</taxon>
        <taxon>Deinococci</taxon>
        <taxon>Deinococcales</taxon>
        <taxon>Deinococcaceae</taxon>
        <taxon>Deinococcus</taxon>
    </lineage>
</organism>
<dbReference type="SMART" id="SM00028">
    <property type="entry name" value="TPR"/>
    <property type="match status" value="7"/>
</dbReference>
<dbReference type="InterPro" id="IPR051677">
    <property type="entry name" value="AfsR-DnrI-RedD_regulator"/>
</dbReference>
<dbReference type="InterPro" id="IPR003593">
    <property type="entry name" value="AAA+_ATPase"/>
</dbReference>